<dbReference type="EMBL" id="KQ964735">
    <property type="protein sequence ID" value="KXN66366.1"/>
    <property type="molecule type" value="Genomic_DNA"/>
</dbReference>
<feature type="non-terminal residue" evidence="3">
    <location>
        <position position="1"/>
    </location>
</feature>
<dbReference type="OrthoDB" id="408631at2759"/>
<feature type="domain" description="Alpha/beta hydrolase fold-3" evidence="2">
    <location>
        <begin position="85"/>
        <end position="166"/>
    </location>
</feature>
<dbReference type="InterPro" id="IPR029058">
    <property type="entry name" value="AB_hydrolase_fold"/>
</dbReference>
<name>A0A137NUE1_CONC2</name>
<protein>
    <recommendedName>
        <fullName evidence="2">Alpha/beta hydrolase fold-3 domain-containing protein</fullName>
    </recommendedName>
</protein>
<proteinExistence type="predicted"/>
<evidence type="ECO:0000313" key="3">
    <source>
        <dbReference type="EMBL" id="KXN66366.1"/>
    </source>
</evidence>
<dbReference type="Proteomes" id="UP000070444">
    <property type="component" value="Unassembled WGS sequence"/>
</dbReference>
<evidence type="ECO:0000256" key="1">
    <source>
        <dbReference type="ARBA" id="ARBA00022801"/>
    </source>
</evidence>
<dbReference type="GO" id="GO:0016787">
    <property type="term" value="F:hydrolase activity"/>
    <property type="evidence" value="ECO:0007669"/>
    <property type="project" value="UniProtKB-KW"/>
</dbReference>
<dbReference type="InterPro" id="IPR013094">
    <property type="entry name" value="AB_hydrolase_3"/>
</dbReference>
<dbReference type="InterPro" id="IPR050300">
    <property type="entry name" value="GDXG_lipolytic_enzyme"/>
</dbReference>
<dbReference type="Gene3D" id="3.40.50.1820">
    <property type="entry name" value="alpha/beta hydrolase"/>
    <property type="match status" value="1"/>
</dbReference>
<dbReference type="PANTHER" id="PTHR48081">
    <property type="entry name" value="AB HYDROLASE SUPERFAMILY PROTEIN C4A8.06C"/>
    <property type="match status" value="1"/>
</dbReference>
<dbReference type="AlphaFoldDB" id="A0A137NUE1"/>
<organism evidence="3 4">
    <name type="scientific">Conidiobolus coronatus (strain ATCC 28846 / CBS 209.66 / NRRL 28638)</name>
    <name type="common">Delacroixia coronata</name>
    <dbReference type="NCBI Taxonomy" id="796925"/>
    <lineage>
        <taxon>Eukaryota</taxon>
        <taxon>Fungi</taxon>
        <taxon>Fungi incertae sedis</taxon>
        <taxon>Zoopagomycota</taxon>
        <taxon>Entomophthoromycotina</taxon>
        <taxon>Entomophthoromycetes</taxon>
        <taxon>Entomophthorales</taxon>
        <taxon>Ancylistaceae</taxon>
        <taxon>Conidiobolus</taxon>
    </lineage>
</organism>
<keyword evidence="1" id="KW-0378">Hydrolase</keyword>
<dbReference type="SUPFAM" id="SSF53474">
    <property type="entry name" value="alpha/beta-Hydrolases"/>
    <property type="match status" value="1"/>
</dbReference>
<evidence type="ECO:0000313" key="4">
    <source>
        <dbReference type="Proteomes" id="UP000070444"/>
    </source>
</evidence>
<gene>
    <name evidence="3" type="ORF">CONCODRAFT_11821</name>
</gene>
<dbReference type="Pfam" id="PF07859">
    <property type="entry name" value="Abhydrolase_3"/>
    <property type="match status" value="1"/>
</dbReference>
<accession>A0A137NUE1</accession>
<evidence type="ECO:0000259" key="2">
    <source>
        <dbReference type="Pfam" id="PF07859"/>
    </source>
</evidence>
<sequence>DCEELELPQGLMLWSPWVDLTNKQSSFYSNVPTDSIPMGKTYDPDDLERSTLLEDNILKWQYESDFIKLILFGSSRSIQEKIKLNRNYYTNYNYLRYPLVSPLFDTKGLKGFPPTFIQVGDREILRDENILMAEILTKVHKNTAPTPTSVQPVTIQIYQDMPHSFQILQFTRISKLAIHRSCSFLRQCFVTNTPQFFHTKMYHPIDGTQPTFIKSKKLAIHQHHSFDGVDRFIYWASIDGVICVYKHGYFLKPIERWSSNNSEIRDEQSITSKSNVITIITSDKISCSDEKSISANSKEVFNPAIELTNITIASDGRSVRPTSSQLTLTNNSNSSQDVISAKRITSSSINPLELEKIPATVDVVIGGEFGSDLSINNTGGRIIEL</sequence>
<dbReference type="STRING" id="796925.A0A137NUE1"/>
<dbReference type="PANTHER" id="PTHR48081:SF8">
    <property type="entry name" value="ALPHA_BETA HYDROLASE FOLD-3 DOMAIN-CONTAINING PROTEIN-RELATED"/>
    <property type="match status" value="1"/>
</dbReference>
<keyword evidence="4" id="KW-1185">Reference proteome</keyword>
<reference evidence="3 4" key="1">
    <citation type="journal article" date="2015" name="Genome Biol. Evol.">
        <title>Phylogenomic analyses indicate that early fungi evolved digesting cell walls of algal ancestors of land plants.</title>
        <authorList>
            <person name="Chang Y."/>
            <person name="Wang S."/>
            <person name="Sekimoto S."/>
            <person name="Aerts A.L."/>
            <person name="Choi C."/>
            <person name="Clum A."/>
            <person name="LaButti K.M."/>
            <person name="Lindquist E.A."/>
            <person name="Yee Ngan C."/>
            <person name="Ohm R.A."/>
            <person name="Salamov A.A."/>
            <person name="Grigoriev I.V."/>
            <person name="Spatafora J.W."/>
            <person name="Berbee M.L."/>
        </authorList>
    </citation>
    <scope>NUCLEOTIDE SEQUENCE [LARGE SCALE GENOMIC DNA]</scope>
    <source>
        <strain evidence="3 4">NRRL 28638</strain>
    </source>
</reference>